<dbReference type="GO" id="GO:0016887">
    <property type="term" value="F:ATP hydrolysis activity"/>
    <property type="evidence" value="ECO:0007669"/>
    <property type="project" value="InterPro"/>
</dbReference>
<comment type="similarity">
    <text evidence="1">Belongs to the AFG1 ATPase family.</text>
</comment>
<keyword evidence="3" id="KW-0067">ATP-binding</keyword>
<dbReference type="SUPFAM" id="SSF52540">
    <property type="entry name" value="P-loop containing nucleoside triphosphate hydrolases"/>
    <property type="match status" value="1"/>
</dbReference>
<keyword evidence="2" id="KW-0547">Nucleotide-binding</keyword>
<dbReference type="NCBIfam" id="NF040713">
    <property type="entry name" value="ZapE"/>
    <property type="match status" value="1"/>
</dbReference>
<organism evidence="4 5">
    <name type="scientific">Teratosphaeria nubilosa</name>
    <dbReference type="NCBI Taxonomy" id="161662"/>
    <lineage>
        <taxon>Eukaryota</taxon>
        <taxon>Fungi</taxon>
        <taxon>Dikarya</taxon>
        <taxon>Ascomycota</taxon>
        <taxon>Pezizomycotina</taxon>
        <taxon>Dothideomycetes</taxon>
        <taxon>Dothideomycetidae</taxon>
        <taxon>Mycosphaerellales</taxon>
        <taxon>Teratosphaeriaceae</taxon>
        <taxon>Teratosphaeria</taxon>
    </lineage>
</organism>
<evidence type="ECO:0008006" key="6">
    <source>
        <dbReference type="Google" id="ProtNLM"/>
    </source>
</evidence>
<dbReference type="InterPro" id="IPR027417">
    <property type="entry name" value="P-loop_NTPase"/>
</dbReference>
<dbReference type="Pfam" id="PF03969">
    <property type="entry name" value="AFG1_ATPase"/>
    <property type="match status" value="1"/>
</dbReference>
<dbReference type="Proteomes" id="UP000799436">
    <property type="component" value="Unassembled WGS sequence"/>
</dbReference>
<dbReference type="Gene3D" id="3.40.50.300">
    <property type="entry name" value="P-loop containing nucleotide triphosphate hydrolases"/>
    <property type="match status" value="1"/>
</dbReference>
<keyword evidence="5" id="KW-1185">Reference proteome</keyword>
<proteinExistence type="inferred from homology"/>
<dbReference type="AlphaFoldDB" id="A0A6G1LNL7"/>
<accession>A0A6G1LNL7</accession>
<evidence type="ECO:0000313" key="4">
    <source>
        <dbReference type="EMBL" id="KAF2774189.1"/>
    </source>
</evidence>
<dbReference type="OrthoDB" id="548867at2759"/>
<dbReference type="GO" id="GO:0005739">
    <property type="term" value="C:mitochondrion"/>
    <property type="evidence" value="ECO:0007669"/>
    <property type="project" value="TreeGrafter"/>
</dbReference>
<gene>
    <name evidence="4" type="ORF">EJ03DRAFT_254855</name>
</gene>
<evidence type="ECO:0000256" key="3">
    <source>
        <dbReference type="ARBA" id="ARBA00022840"/>
    </source>
</evidence>
<dbReference type="PANTHER" id="PTHR12169:SF6">
    <property type="entry name" value="AFG1-LIKE ATPASE"/>
    <property type="match status" value="1"/>
</dbReference>
<dbReference type="PANTHER" id="PTHR12169">
    <property type="entry name" value="ATPASE N2B"/>
    <property type="match status" value="1"/>
</dbReference>
<protein>
    <recommendedName>
        <fullName evidence="6">AFG1-like ATPase</fullName>
    </recommendedName>
</protein>
<evidence type="ECO:0000256" key="1">
    <source>
        <dbReference type="ARBA" id="ARBA00010322"/>
    </source>
</evidence>
<dbReference type="EMBL" id="ML995808">
    <property type="protein sequence ID" value="KAF2774189.1"/>
    <property type="molecule type" value="Genomic_DNA"/>
</dbReference>
<sequence>MSSTALQTAYKGLIQRGRLLADPHQATLITRLDQLQAELISSNHATFIPGRPTIPPNGLYIYGSVGTGKSRLMDLFASTLPAIVTRRRIHFHEFMMDVHSRLHVARSSPSYSGDPLIQIGRAIREESQVLAFDEFQVTDIADAMILARLFGSIWQHGGVMVSTSNRHPSNLYENGLNRDVVLPFIRQLQQQCEVWEIGGRQDYRRRTGQSVGVERDENFLGDGRAFRQKLELVLRGRRLKQVSIPVQGSRVLTIDAVVSERD</sequence>
<evidence type="ECO:0000256" key="2">
    <source>
        <dbReference type="ARBA" id="ARBA00022741"/>
    </source>
</evidence>
<dbReference type="InterPro" id="IPR005654">
    <property type="entry name" value="ATPase_AFG1-like"/>
</dbReference>
<reference evidence="4" key="1">
    <citation type="journal article" date="2020" name="Stud. Mycol.">
        <title>101 Dothideomycetes genomes: a test case for predicting lifestyles and emergence of pathogens.</title>
        <authorList>
            <person name="Haridas S."/>
            <person name="Albert R."/>
            <person name="Binder M."/>
            <person name="Bloem J."/>
            <person name="Labutti K."/>
            <person name="Salamov A."/>
            <person name="Andreopoulos B."/>
            <person name="Baker S."/>
            <person name="Barry K."/>
            <person name="Bills G."/>
            <person name="Bluhm B."/>
            <person name="Cannon C."/>
            <person name="Castanera R."/>
            <person name="Culley D."/>
            <person name="Daum C."/>
            <person name="Ezra D."/>
            <person name="Gonzalez J."/>
            <person name="Henrissat B."/>
            <person name="Kuo A."/>
            <person name="Liang C."/>
            <person name="Lipzen A."/>
            <person name="Lutzoni F."/>
            <person name="Magnuson J."/>
            <person name="Mondo S."/>
            <person name="Nolan M."/>
            <person name="Ohm R."/>
            <person name="Pangilinan J."/>
            <person name="Park H.-J."/>
            <person name="Ramirez L."/>
            <person name="Alfaro M."/>
            <person name="Sun H."/>
            <person name="Tritt A."/>
            <person name="Yoshinaga Y."/>
            <person name="Zwiers L.-H."/>
            <person name="Turgeon B."/>
            <person name="Goodwin S."/>
            <person name="Spatafora J."/>
            <person name="Crous P."/>
            <person name="Grigoriev I."/>
        </authorList>
    </citation>
    <scope>NUCLEOTIDE SEQUENCE</scope>
    <source>
        <strain evidence="4">CBS 116005</strain>
    </source>
</reference>
<dbReference type="GO" id="GO:0005524">
    <property type="term" value="F:ATP binding"/>
    <property type="evidence" value="ECO:0007669"/>
    <property type="project" value="UniProtKB-KW"/>
</dbReference>
<name>A0A6G1LNL7_9PEZI</name>
<feature type="non-terminal residue" evidence="4">
    <location>
        <position position="262"/>
    </location>
</feature>
<evidence type="ECO:0000313" key="5">
    <source>
        <dbReference type="Proteomes" id="UP000799436"/>
    </source>
</evidence>